<dbReference type="InterPro" id="IPR019269">
    <property type="entry name" value="BLOC1_su2"/>
</dbReference>
<dbReference type="GO" id="GO:0031083">
    <property type="term" value="C:BLOC-1 complex"/>
    <property type="evidence" value="ECO:0007669"/>
    <property type="project" value="TreeGrafter"/>
</dbReference>
<proteinExistence type="inferred from homology"/>
<gene>
    <name evidence="3" type="ORF">PROFUN_07587</name>
</gene>
<comment type="caution">
    <text evidence="3">The sequence shown here is derived from an EMBL/GenBank/DDBJ whole genome shotgun (WGS) entry which is preliminary data.</text>
</comment>
<dbReference type="GO" id="GO:0099078">
    <property type="term" value="C:BORC complex"/>
    <property type="evidence" value="ECO:0007669"/>
    <property type="project" value="TreeGrafter"/>
</dbReference>
<dbReference type="OrthoDB" id="244061at2759"/>
<dbReference type="GO" id="GO:0032418">
    <property type="term" value="P:lysosome localization"/>
    <property type="evidence" value="ECO:0007669"/>
    <property type="project" value="TreeGrafter"/>
</dbReference>
<dbReference type="AlphaFoldDB" id="A0A2P6NLW5"/>
<evidence type="ECO:0008006" key="5">
    <source>
        <dbReference type="Google" id="ProtNLM"/>
    </source>
</evidence>
<dbReference type="InParanoid" id="A0A2P6NLW5"/>
<reference evidence="3 4" key="1">
    <citation type="journal article" date="2018" name="Genome Biol. Evol.">
        <title>Multiple Roots of Fruiting Body Formation in Amoebozoa.</title>
        <authorList>
            <person name="Hillmann F."/>
            <person name="Forbes G."/>
            <person name="Novohradska S."/>
            <person name="Ferling I."/>
            <person name="Riege K."/>
            <person name="Groth M."/>
            <person name="Westermann M."/>
            <person name="Marz M."/>
            <person name="Spaller T."/>
            <person name="Winckler T."/>
            <person name="Schaap P."/>
            <person name="Glockner G."/>
        </authorList>
    </citation>
    <scope>NUCLEOTIDE SEQUENCE [LARGE SCALE GENOMIC DNA]</scope>
    <source>
        <strain evidence="3 4">Jena</strain>
    </source>
</reference>
<evidence type="ECO:0000256" key="1">
    <source>
        <dbReference type="ARBA" id="ARBA00008468"/>
    </source>
</evidence>
<dbReference type="EMBL" id="MDYQ01000054">
    <property type="protein sequence ID" value="PRP84933.1"/>
    <property type="molecule type" value="Genomic_DNA"/>
</dbReference>
<comment type="similarity">
    <text evidence="1">Belongs to the BLOC1S2 family.</text>
</comment>
<dbReference type="Pfam" id="PF10046">
    <property type="entry name" value="BLOC1_2"/>
    <property type="match status" value="1"/>
</dbReference>
<dbReference type="GO" id="GO:0043015">
    <property type="term" value="F:gamma-tubulin binding"/>
    <property type="evidence" value="ECO:0007669"/>
    <property type="project" value="TreeGrafter"/>
</dbReference>
<protein>
    <recommendedName>
        <fullName evidence="5">Biogenesis of lysosome-related organelles complex 1 subunit 2</fullName>
    </recommendedName>
</protein>
<dbReference type="Proteomes" id="UP000241769">
    <property type="component" value="Unassembled WGS sequence"/>
</dbReference>
<feature type="region of interest" description="Disordered" evidence="2">
    <location>
        <begin position="1"/>
        <end position="22"/>
    </location>
</feature>
<name>A0A2P6NLW5_9EUKA</name>
<evidence type="ECO:0000256" key="2">
    <source>
        <dbReference type="SAM" id="MobiDB-lite"/>
    </source>
</evidence>
<evidence type="ECO:0000313" key="3">
    <source>
        <dbReference type="EMBL" id="PRP84933.1"/>
    </source>
</evidence>
<organism evidence="3 4">
    <name type="scientific">Planoprotostelium fungivorum</name>
    <dbReference type="NCBI Taxonomy" id="1890364"/>
    <lineage>
        <taxon>Eukaryota</taxon>
        <taxon>Amoebozoa</taxon>
        <taxon>Evosea</taxon>
        <taxon>Variosea</taxon>
        <taxon>Cavosteliida</taxon>
        <taxon>Cavosteliaceae</taxon>
        <taxon>Planoprotostelium</taxon>
    </lineage>
</organism>
<accession>A0A2P6NLW5</accession>
<dbReference type="STRING" id="1890364.A0A2P6NLW5"/>
<dbReference type="GO" id="GO:0000930">
    <property type="term" value="C:gamma-tubulin complex"/>
    <property type="evidence" value="ECO:0007669"/>
    <property type="project" value="TreeGrafter"/>
</dbReference>
<sequence length="135" mass="15460">MSNVSSPATLKAGNESNEPSDSLVNATRTMFTNVATYIKGEFDATSEDLMLLEAMNKCSRDKYTEMAKVVQNLNAFMEDYKKKQQELEPYLNKLEQVGDNLAELEHTAILLDEYTKRLEEKFKKLAIAKREARRK</sequence>
<evidence type="ECO:0000313" key="4">
    <source>
        <dbReference type="Proteomes" id="UP000241769"/>
    </source>
</evidence>
<dbReference type="PANTHER" id="PTHR46479">
    <property type="entry name" value="BIOGENESIS OF LYSOSOME-RELATED ORGANELLES COMPLEX 1 SUBUNIT 2"/>
    <property type="match status" value="1"/>
</dbReference>
<dbReference type="PANTHER" id="PTHR46479:SF1">
    <property type="entry name" value="BIOGENESIS OF LYSOSOME-RELATED ORGANELLES COMPLEX 1 SUBUNIT 2"/>
    <property type="match status" value="1"/>
</dbReference>
<keyword evidence="4" id="KW-1185">Reference proteome</keyword>
<dbReference type="GO" id="GO:0016197">
    <property type="term" value="P:endosomal transport"/>
    <property type="evidence" value="ECO:0007669"/>
    <property type="project" value="TreeGrafter"/>
</dbReference>